<organism evidence="1 2">
    <name type="scientific">Vagococcus fluvialis</name>
    <dbReference type="NCBI Taxonomy" id="2738"/>
    <lineage>
        <taxon>Bacteria</taxon>
        <taxon>Bacillati</taxon>
        <taxon>Bacillota</taxon>
        <taxon>Bacilli</taxon>
        <taxon>Lactobacillales</taxon>
        <taxon>Enterococcaceae</taxon>
        <taxon>Vagococcus</taxon>
    </lineage>
</organism>
<evidence type="ECO:0000313" key="2">
    <source>
        <dbReference type="Proteomes" id="UP000288197"/>
    </source>
</evidence>
<dbReference type="InterPro" id="IPR021560">
    <property type="entry name" value="DUF3021"/>
</dbReference>
<sequence>MRKMLQHLGVGITTGTFIGLLVSFFISLSVGEGKFYPSTPDFMNQFSTELAALGWSIVLWSVIGIMFSFASRIYRKDNWSIIKQVAVHFSCTYLGLLLLNVLLNWFKYTVSDVIRYTIIFICIYTSIYIYSMLKVKLSVDEINKKLSKRGDKNDINH</sequence>
<keyword evidence="2" id="KW-1185">Reference proteome</keyword>
<gene>
    <name evidence="1" type="ORF">CBF32_01180</name>
</gene>
<proteinExistence type="predicted"/>
<dbReference type="AlphaFoldDB" id="A0A369B3J3"/>
<reference evidence="1 2" key="1">
    <citation type="submission" date="2017-05" db="EMBL/GenBank/DDBJ databases">
        <title>Vagococcus spp. assemblies.</title>
        <authorList>
            <person name="Gulvik C.A."/>
        </authorList>
    </citation>
    <scope>NUCLEOTIDE SEQUENCE [LARGE SCALE GENOMIC DNA]</scope>
    <source>
        <strain evidence="1 2">NCFB 2497</strain>
    </source>
</reference>
<dbReference type="Proteomes" id="UP000288197">
    <property type="component" value="Unassembled WGS sequence"/>
</dbReference>
<dbReference type="GeneID" id="63145476"/>
<name>A0A369B3J3_9ENTE</name>
<dbReference type="OrthoDB" id="1698302at2"/>
<comment type="caution">
    <text evidence="1">The sequence shown here is derived from an EMBL/GenBank/DDBJ whole genome shotgun (WGS) entry which is preliminary data.</text>
</comment>
<protein>
    <submittedName>
        <fullName evidence="1">Uncharacterized protein</fullName>
    </submittedName>
</protein>
<dbReference type="Pfam" id="PF11457">
    <property type="entry name" value="DUF3021"/>
    <property type="match status" value="1"/>
</dbReference>
<accession>A0A369B3J3</accession>
<dbReference type="RefSeq" id="WP_114288759.1">
    <property type="nucleotide sequence ID" value="NZ_JAMDER010000003.1"/>
</dbReference>
<dbReference type="EMBL" id="NGJX01000001">
    <property type="protein sequence ID" value="RSU05639.1"/>
    <property type="molecule type" value="Genomic_DNA"/>
</dbReference>
<evidence type="ECO:0000313" key="1">
    <source>
        <dbReference type="EMBL" id="RSU05639.1"/>
    </source>
</evidence>